<dbReference type="Pfam" id="PF03813">
    <property type="entry name" value="Nrap"/>
    <property type="match status" value="1"/>
</dbReference>
<keyword evidence="5" id="KW-0690">Ribosome biogenesis</keyword>
<evidence type="ECO:0000313" key="13">
    <source>
        <dbReference type="EMBL" id="TFY65726.1"/>
    </source>
</evidence>
<dbReference type="Pfam" id="PF17403">
    <property type="entry name" value="Nrap_D2"/>
    <property type="match status" value="1"/>
</dbReference>
<sequence>MAQDLKRKRANEADARGVKKRQLSEEPDDEIVDHEGDDAESAGASGSGDDEPMDAEEDLGGEDEEWGGIDAVEEVEGKENHRAGGKPKKPPTGEEVRSIKEATELFRSSSFKLQIDALLPNVRPKESRKAPLERFLLALHECILSTPSVPPQHPLEAARALLSPEPAQTPKGKQAKDKGKAKAAPTPVPIAVPYPLPLPTEDANWKVAFEKPSEILLVGSWANQVSVKAKDGLPWGVDIAVEMPSELFQEKDYLNGRFFHKRAFYIAAIARHIASSSKLNVELSYESANGDPRLTNLVLRPKNDDSPNDFTKLHAQVRIIPVLPSSSPIPLSRLAPHRSNFRVHNADSSEDPAHENLPTPLYNTNNTSVCYAETASSSSACPEARDPGLRRCSGTIAYLGEPARLWRGKAAVLEMLAMGEEPADKVNTKLSSKRRPLGKGLSSYQLFKAALDFLARYDFANERIFVKAKDGHRFPAQDYYAHHDVAFVDSPSLVNLLAGVPLSSLAMLQHDAKRTLQTLDSSSPSVDPFTEVFLKENRDLFTRFDAIMHIGLSSATLRHPSIHATLEHGSPAKALFASLDQILRAGLGPRVKALSLLHPSSESRPLTQAHPSTPSTIYVGLVFEPEHAFRLVDHGPAASETESEASQQFRELWGDKAELRRFKDGRIVESVVWDVKTADEKAYIPVMVVKHLLSRHFHIADDAVQSWQPAFDALVRLPESISSVYQSARIPAGFKSAMTAFDDLVKTIKSFDKELPLAVLNVSPISEYLRYTSVFAPVALLPSSASLLPPCGQFLPTMEVVLEFERSARWPDDLAAIQKTKLAFLERIAAALMAAKEGTLARVVVADALNASPIQDQASLEIVIPQGWAFAARIWHDREATLLDRLINEGVNVPKALQADKPRTAREREDALEARELYVRRFVHAPRHHRAVAALCHRFSAFAGTVRLVKRWLAAHWLLRSHVAVEAVEILCAHVFVGGGGSETVPGSKERGFAAVVEFFKDWDWTAGIFVPLYEEKGAAAEAAKSSVVVTAGHKGVWTIATDADKDGHMWTANGPDNIVALRVKAIAKATWDYLQQGTESGALEVKTLLVHPVDDYDFVVQLEPSVLPRYTQNVVADPTAWARKGKFANLQRQDGTPVVRPGFDPAQLFLDDVKRVHADTLRLFYDPIGGDRFGAVWDPSLKQPRPFRVMNHFSSIPVPQESEKAKEKEKALVTVNESAVLSEILRMGAGLVKT</sequence>
<dbReference type="GO" id="GO:0032545">
    <property type="term" value="C:CURI complex"/>
    <property type="evidence" value="ECO:0007669"/>
    <property type="project" value="TreeGrafter"/>
</dbReference>
<feature type="domain" description="Nrap protein" evidence="7">
    <location>
        <begin position="237"/>
        <end position="365"/>
    </location>
</feature>
<dbReference type="InterPro" id="IPR035370">
    <property type="entry name" value="Nrap_D5"/>
</dbReference>
<evidence type="ECO:0000313" key="14">
    <source>
        <dbReference type="Proteomes" id="UP000298327"/>
    </source>
</evidence>
<dbReference type="InterPro" id="IPR035368">
    <property type="entry name" value="Nrap_D3"/>
</dbReference>
<feature type="domain" description="Nrap protein" evidence="12">
    <location>
        <begin position="1095"/>
        <end position="1234"/>
    </location>
</feature>
<feature type="domain" description="Nrap protein" evidence="8">
    <location>
        <begin position="422"/>
        <end position="535"/>
    </location>
</feature>
<dbReference type="InterPro" id="IPR035367">
    <property type="entry name" value="Nrap_D2"/>
</dbReference>
<dbReference type="PANTHER" id="PTHR17972">
    <property type="entry name" value="NUCLEOLAR RNA-ASSOCIATED PROTEIN"/>
    <property type="match status" value="1"/>
</dbReference>
<comment type="caution">
    <text evidence="13">The sequence shown here is derived from an EMBL/GenBank/DDBJ whole genome shotgun (WGS) entry which is preliminary data.</text>
</comment>
<comment type="subcellular location">
    <subcellularLocation>
        <location evidence="1 5">Nucleus</location>
        <location evidence="1 5">Nucleolus</location>
    </subcellularLocation>
</comment>
<evidence type="ECO:0000256" key="3">
    <source>
        <dbReference type="ARBA" id="ARBA00022884"/>
    </source>
</evidence>
<dbReference type="STRING" id="205917.A0A4Y9YT40"/>
<dbReference type="EMBL" id="SEOQ01000314">
    <property type="protein sequence ID" value="TFY65726.1"/>
    <property type="molecule type" value="Genomic_DNA"/>
</dbReference>
<reference evidence="13 14" key="1">
    <citation type="submission" date="2019-02" db="EMBL/GenBank/DDBJ databases">
        <title>Genome sequencing of the rare red list fungi Dentipellis fragilis.</title>
        <authorList>
            <person name="Buettner E."/>
            <person name="Kellner H."/>
        </authorList>
    </citation>
    <scope>NUCLEOTIDE SEQUENCE [LARGE SCALE GENOMIC DNA]</scope>
    <source>
        <strain evidence="13 14">DSM 105465</strain>
    </source>
</reference>
<dbReference type="GO" id="GO:0006409">
    <property type="term" value="P:tRNA export from nucleus"/>
    <property type="evidence" value="ECO:0007669"/>
    <property type="project" value="TreeGrafter"/>
</dbReference>
<keyword evidence="4 5" id="KW-0539">Nucleus</keyword>
<dbReference type="Pfam" id="PF17405">
    <property type="entry name" value="Nrap_D4"/>
    <property type="match status" value="1"/>
</dbReference>
<proteinExistence type="inferred from homology"/>
<feature type="compositionally biased region" description="Acidic residues" evidence="6">
    <location>
        <begin position="25"/>
        <end position="40"/>
    </location>
</feature>
<keyword evidence="5" id="KW-0687">Ribonucleoprotein</keyword>
<feature type="domain" description="Nrap protein" evidence="11">
    <location>
        <begin position="939"/>
        <end position="1091"/>
    </location>
</feature>
<evidence type="ECO:0000259" key="10">
    <source>
        <dbReference type="Pfam" id="PF17405"/>
    </source>
</evidence>
<organism evidence="13 14">
    <name type="scientific">Dentipellis fragilis</name>
    <dbReference type="NCBI Taxonomy" id="205917"/>
    <lineage>
        <taxon>Eukaryota</taxon>
        <taxon>Fungi</taxon>
        <taxon>Dikarya</taxon>
        <taxon>Basidiomycota</taxon>
        <taxon>Agaricomycotina</taxon>
        <taxon>Agaricomycetes</taxon>
        <taxon>Russulales</taxon>
        <taxon>Hericiaceae</taxon>
        <taxon>Dentipellis</taxon>
    </lineage>
</organism>
<dbReference type="OrthoDB" id="10251401at2759"/>
<protein>
    <recommendedName>
        <fullName evidence="5">U3 small nucleolar RNA-associated protein 22</fullName>
    </recommendedName>
</protein>
<dbReference type="InterPro" id="IPR035369">
    <property type="entry name" value="Nrap_D4"/>
</dbReference>
<evidence type="ECO:0000259" key="7">
    <source>
        <dbReference type="Pfam" id="PF03813"/>
    </source>
</evidence>
<dbReference type="InterPro" id="IPR035371">
    <property type="entry name" value="Nrap_D6"/>
</dbReference>
<dbReference type="Pfam" id="PF17404">
    <property type="entry name" value="Nrap_D3"/>
    <property type="match status" value="1"/>
</dbReference>
<dbReference type="GO" id="GO:0003723">
    <property type="term" value="F:RNA binding"/>
    <property type="evidence" value="ECO:0007669"/>
    <property type="project" value="UniProtKB-KW"/>
</dbReference>
<feature type="region of interest" description="Disordered" evidence="6">
    <location>
        <begin position="1"/>
        <end position="96"/>
    </location>
</feature>
<evidence type="ECO:0000259" key="8">
    <source>
        <dbReference type="Pfam" id="PF17403"/>
    </source>
</evidence>
<dbReference type="AlphaFoldDB" id="A0A4Y9YT40"/>
<evidence type="ECO:0000256" key="5">
    <source>
        <dbReference type="RuleBase" id="RU364032"/>
    </source>
</evidence>
<dbReference type="InterPro" id="IPR035082">
    <property type="entry name" value="Nrap_D1"/>
</dbReference>
<evidence type="ECO:0000256" key="2">
    <source>
        <dbReference type="ARBA" id="ARBA00006674"/>
    </source>
</evidence>
<gene>
    <name evidence="13" type="ORF">EVG20_g5372</name>
</gene>
<keyword evidence="3 5" id="KW-0694">RNA-binding</keyword>
<evidence type="ECO:0000256" key="6">
    <source>
        <dbReference type="SAM" id="MobiDB-lite"/>
    </source>
</evidence>
<dbReference type="Proteomes" id="UP000298327">
    <property type="component" value="Unassembled WGS sequence"/>
</dbReference>
<evidence type="ECO:0000256" key="1">
    <source>
        <dbReference type="ARBA" id="ARBA00004604"/>
    </source>
</evidence>
<evidence type="ECO:0000256" key="4">
    <source>
        <dbReference type="ARBA" id="ARBA00023242"/>
    </source>
</evidence>
<dbReference type="Pfam" id="PF17407">
    <property type="entry name" value="Nrap_D6"/>
    <property type="match status" value="1"/>
</dbReference>
<dbReference type="InterPro" id="IPR005554">
    <property type="entry name" value="NOL6/Upt22"/>
</dbReference>
<dbReference type="GO" id="GO:0034456">
    <property type="term" value="C:UTP-C complex"/>
    <property type="evidence" value="ECO:0007669"/>
    <property type="project" value="TreeGrafter"/>
</dbReference>
<feature type="region of interest" description="Disordered" evidence="6">
    <location>
        <begin position="163"/>
        <end position="184"/>
    </location>
</feature>
<evidence type="ECO:0000259" key="12">
    <source>
        <dbReference type="Pfam" id="PF17407"/>
    </source>
</evidence>
<dbReference type="Gene3D" id="1.10.1410.10">
    <property type="match status" value="2"/>
</dbReference>
<keyword evidence="14" id="KW-1185">Reference proteome</keyword>
<feature type="domain" description="Nrap protein" evidence="10">
    <location>
        <begin position="712"/>
        <end position="937"/>
    </location>
</feature>
<keyword evidence="5" id="KW-0698">rRNA processing</keyword>
<evidence type="ECO:0000259" key="9">
    <source>
        <dbReference type="Pfam" id="PF17404"/>
    </source>
</evidence>
<accession>A0A4Y9YT40</accession>
<dbReference type="PANTHER" id="PTHR17972:SF0">
    <property type="entry name" value="NUCLEOLAR PROTEIN 6"/>
    <property type="match status" value="1"/>
</dbReference>
<feature type="compositionally biased region" description="Acidic residues" evidence="6">
    <location>
        <begin position="48"/>
        <end position="74"/>
    </location>
</feature>
<feature type="domain" description="Nrap protein" evidence="9">
    <location>
        <begin position="541"/>
        <end position="698"/>
    </location>
</feature>
<evidence type="ECO:0000259" key="11">
    <source>
        <dbReference type="Pfam" id="PF17406"/>
    </source>
</evidence>
<dbReference type="GO" id="GO:0006364">
    <property type="term" value="P:rRNA processing"/>
    <property type="evidence" value="ECO:0007669"/>
    <property type="project" value="UniProtKB-KW"/>
</dbReference>
<comment type="similarity">
    <text evidence="2 5">Belongs to the NRAP family.</text>
</comment>
<dbReference type="GO" id="GO:0032040">
    <property type="term" value="C:small-subunit processome"/>
    <property type="evidence" value="ECO:0007669"/>
    <property type="project" value="TreeGrafter"/>
</dbReference>
<name>A0A4Y9YT40_9AGAM</name>
<dbReference type="Gene3D" id="3.30.70.3030">
    <property type="match status" value="1"/>
</dbReference>
<dbReference type="Pfam" id="PF17406">
    <property type="entry name" value="Nrap_D5"/>
    <property type="match status" value="1"/>
</dbReference>